<dbReference type="EMBL" id="BLLK01000047">
    <property type="protein sequence ID" value="GFH55100.1"/>
    <property type="molecule type" value="Genomic_DNA"/>
</dbReference>
<keyword evidence="2" id="KW-1185">Reference proteome</keyword>
<dbReference type="SUPFAM" id="SSF81383">
    <property type="entry name" value="F-box domain"/>
    <property type="match status" value="1"/>
</dbReference>
<dbReference type="CDD" id="cd09917">
    <property type="entry name" value="F-box_SF"/>
    <property type="match status" value="1"/>
</dbReference>
<dbReference type="AlphaFoldDB" id="A0AAD3H991"/>
<gene>
    <name evidence="1" type="ORF">CTEN210_11576</name>
</gene>
<sequence length="325" mass="37414">MTNGIDRITNWLEGIPREEFAALQHTPEYHAFINAFKHLEIAYQAQVSNERDIPSTYGSASILSYISDDDVLLRICEFLDCLPLVTLSETCSRFHLLSNLSAKQRVKYMDGRFYLDSYMKLLRAKEQTEGIVPDELSVRVPFLGLERRVVVSNAGDENFNGIYHCIGCNGNGFIFSKPRFYKLNLSSVHSQVEEIIENENGLHRRRRRRIDNEHQNPAIPTSATTQEEEIFPETKNRQSFLKCFICKKFSNQTILWYMSKEVEADDGEISQEFYFWANLMVSGQGNPDICRYPSQTSRLSRDGSPAWMTLGNNQNMNPPIVELLD</sequence>
<proteinExistence type="predicted"/>
<evidence type="ECO:0000313" key="1">
    <source>
        <dbReference type="EMBL" id="GFH55100.1"/>
    </source>
</evidence>
<name>A0AAD3H991_9STRA</name>
<evidence type="ECO:0008006" key="3">
    <source>
        <dbReference type="Google" id="ProtNLM"/>
    </source>
</evidence>
<dbReference type="Proteomes" id="UP001054902">
    <property type="component" value="Unassembled WGS sequence"/>
</dbReference>
<organism evidence="1 2">
    <name type="scientific">Chaetoceros tenuissimus</name>
    <dbReference type="NCBI Taxonomy" id="426638"/>
    <lineage>
        <taxon>Eukaryota</taxon>
        <taxon>Sar</taxon>
        <taxon>Stramenopiles</taxon>
        <taxon>Ochrophyta</taxon>
        <taxon>Bacillariophyta</taxon>
        <taxon>Coscinodiscophyceae</taxon>
        <taxon>Chaetocerotophycidae</taxon>
        <taxon>Chaetocerotales</taxon>
        <taxon>Chaetocerotaceae</taxon>
        <taxon>Chaetoceros</taxon>
    </lineage>
</organism>
<dbReference type="InterPro" id="IPR036047">
    <property type="entry name" value="F-box-like_dom_sf"/>
</dbReference>
<accession>A0AAD3H991</accession>
<comment type="caution">
    <text evidence="1">The sequence shown here is derived from an EMBL/GenBank/DDBJ whole genome shotgun (WGS) entry which is preliminary data.</text>
</comment>
<reference evidence="1 2" key="1">
    <citation type="journal article" date="2021" name="Sci. Rep.">
        <title>The genome of the diatom Chaetoceros tenuissimus carries an ancient integrated fragment of an extant virus.</title>
        <authorList>
            <person name="Hongo Y."/>
            <person name="Kimura K."/>
            <person name="Takaki Y."/>
            <person name="Yoshida Y."/>
            <person name="Baba S."/>
            <person name="Kobayashi G."/>
            <person name="Nagasaki K."/>
            <person name="Hano T."/>
            <person name="Tomaru Y."/>
        </authorList>
    </citation>
    <scope>NUCLEOTIDE SEQUENCE [LARGE SCALE GENOMIC DNA]</scope>
    <source>
        <strain evidence="1 2">NIES-3715</strain>
    </source>
</reference>
<protein>
    <recommendedName>
        <fullName evidence="3">F-box domain-containing protein</fullName>
    </recommendedName>
</protein>
<evidence type="ECO:0000313" key="2">
    <source>
        <dbReference type="Proteomes" id="UP001054902"/>
    </source>
</evidence>